<dbReference type="InterPro" id="IPR036390">
    <property type="entry name" value="WH_DNA-bd_sf"/>
</dbReference>
<keyword evidence="7" id="KW-1185">Reference proteome</keyword>
<dbReference type="GO" id="GO:0032993">
    <property type="term" value="C:protein-DNA complex"/>
    <property type="evidence" value="ECO:0007669"/>
    <property type="project" value="TreeGrafter"/>
</dbReference>
<organism evidence="6 7">
    <name type="scientific">Nocardiopsis composta</name>
    <dbReference type="NCBI Taxonomy" id="157465"/>
    <lineage>
        <taxon>Bacteria</taxon>
        <taxon>Bacillati</taxon>
        <taxon>Actinomycetota</taxon>
        <taxon>Actinomycetes</taxon>
        <taxon>Streptosporangiales</taxon>
        <taxon>Nocardiopsidaceae</taxon>
        <taxon>Nocardiopsis</taxon>
    </lineage>
</organism>
<proteinExistence type="inferred from homology"/>
<dbReference type="Pfam" id="PF00126">
    <property type="entry name" value="HTH_1"/>
    <property type="match status" value="1"/>
</dbReference>
<dbReference type="CDD" id="cd08423">
    <property type="entry name" value="PBP2_LTTR_like_6"/>
    <property type="match status" value="1"/>
</dbReference>
<dbReference type="RefSeq" id="WP_184390840.1">
    <property type="nucleotide sequence ID" value="NZ_JACHDB010000001.1"/>
</dbReference>
<keyword evidence="3 6" id="KW-0238">DNA-binding</keyword>
<dbReference type="Gene3D" id="1.10.10.10">
    <property type="entry name" value="Winged helix-like DNA-binding domain superfamily/Winged helix DNA-binding domain"/>
    <property type="match status" value="1"/>
</dbReference>
<keyword evidence="4" id="KW-0804">Transcription</keyword>
<dbReference type="PANTHER" id="PTHR30346:SF29">
    <property type="entry name" value="LYSR SUBSTRATE-BINDING"/>
    <property type="match status" value="1"/>
</dbReference>
<dbReference type="FunFam" id="1.10.10.10:FF:000001">
    <property type="entry name" value="LysR family transcriptional regulator"/>
    <property type="match status" value="1"/>
</dbReference>
<evidence type="ECO:0000256" key="2">
    <source>
        <dbReference type="ARBA" id="ARBA00023015"/>
    </source>
</evidence>
<dbReference type="EMBL" id="JACHDB010000001">
    <property type="protein sequence ID" value="MBB5431304.1"/>
    <property type="molecule type" value="Genomic_DNA"/>
</dbReference>
<dbReference type="PRINTS" id="PR00039">
    <property type="entry name" value="HTHLYSR"/>
</dbReference>
<protein>
    <submittedName>
        <fullName evidence="6">DNA-binding transcriptional LysR family regulator</fullName>
    </submittedName>
</protein>
<sequence>MPEHHGSHGLYEVFLSVAEAGSFTAAADALGYTQSAVSRRVQVLEGELGSALFDRLPRGVALSPAGRALLPHARAIAERDAAARAELDALRRMDGGRLRTGSFATADAALVPGALAVFRERHPRVHVARCEGFTPDLLAQAAAGEIDIAVVSSPPEGAAERCELHPLLEEPVHVALPRGHRLAGRGSVRLAELAGEDWIAGAERPEATLLAPAVREGFRPRVAHVVREWIGKQGFVAAGLGVTLLPALAAASVRPDIAVVRVDGADLPPRPVFAAVPAGRSGPPAAAAFLEALRGTAARIVRPAPPR</sequence>
<keyword evidence="2" id="KW-0805">Transcription regulation</keyword>
<dbReference type="InterPro" id="IPR005119">
    <property type="entry name" value="LysR_subst-bd"/>
</dbReference>
<evidence type="ECO:0000256" key="3">
    <source>
        <dbReference type="ARBA" id="ARBA00023125"/>
    </source>
</evidence>
<dbReference type="SUPFAM" id="SSF53850">
    <property type="entry name" value="Periplasmic binding protein-like II"/>
    <property type="match status" value="1"/>
</dbReference>
<gene>
    <name evidence="6" type="ORF">HDA36_001388</name>
</gene>
<dbReference type="GO" id="GO:0003677">
    <property type="term" value="F:DNA binding"/>
    <property type="evidence" value="ECO:0007669"/>
    <property type="project" value="UniProtKB-KW"/>
</dbReference>
<comment type="similarity">
    <text evidence="1">Belongs to the LysR transcriptional regulatory family.</text>
</comment>
<dbReference type="AlphaFoldDB" id="A0A7W8VCW2"/>
<dbReference type="SUPFAM" id="SSF46785">
    <property type="entry name" value="Winged helix' DNA-binding domain"/>
    <property type="match status" value="1"/>
</dbReference>
<evidence type="ECO:0000259" key="5">
    <source>
        <dbReference type="PROSITE" id="PS50931"/>
    </source>
</evidence>
<dbReference type="PROSITE" id="PS50931">
    <property type="entry name" value="HTH_LYSR"/>
    <property type="match status" value="1"/>
</dbReference>
<feature type="domain" description="HTH lysR-type" evidence="5">
    <location>
        <begin position="12"/>
        <end position="63"/>
    </location>
</feature>
<evidence type="ECO:0000313" key="6">
    <source>
        <dbReference type="EMBL" id="MBB5431304.1"/>
    </source>
</evidence>
<dbReference type="Proteomes" id="UP000572635">
    <property type="component" value="Unassembled WGS sequence"/>
</dbReference>
<reference evidence="6 7" key="1">
    <citation type="submission" date="2020-08" db="EMBL/GenBank/DDBJ databases">
        <title>Sequencing the genomes of 1000 actinobacteria strains.</title>
        <authorList>
            <person name="Klenk H.-P."/>
        </authorList>
    </citation>
    <scope>NUCLEOTIDE SEQUENCE [LARGE SCALE GENOMIC DNA]</scope>
    <source>
        <strain evidence="6 7">DSM 44551</strain>
    </source>
</reference>
<dbReference type="InterPro" id="IPR036388">
    <property type="entry name" value="WH-like_DNA-bd_sf"/>
</dbReference>
<dbReference type="InterPro" id="IPR000847">
    <property type="entry name" value="LysR_HTH_N"/>
</dbReference>
<comment type="caution">
    <text evidence="6">The sequence shown here is derived from an EMBL/GenBank/DDBJ whole genome shotgun (WGS) entry which is preliminary data.</text>
</comment>
<name>A0A7W8VCW2_9ACTN</name>
<evidence type="ECO:0000256" key="4">
    <source>
        <dbReference type="ARBA" id="ARBA00023163"/>
    </source>
</evidence>
<accession>A0A7W8VCW2</accession>
<dbReference type="GO" id="GO:0003700">
    <property type="term" value="F:DNA-binding transcription factor activity"/>
    <property type="evidence" value="ECO:0007669"/>
    <property type="project" value="InterPro"/>
</dbReference>
<dbReference type="Pfam" id="PF03466">
    <property type="entry name" value="LysR_substrate"/>
    <property type="match status" value="1"/>
</dbReference>
<dbReference type="PANTHER" id="PTHR30346">
    <property type="entry name" value="TRANSCRIPTIONAL DUAL REGULATOR HCAR-RELATED"/>
    <property type="match status" value="1"/>
</dbReference>
<evidence type="ECO:0000256" key="1">
    <source>
        <dbReference type="ARBA" id="ARBA00009437"/>
    </source>
</evidence>
<dbReference type="Gene3D" id="3.40.190.10">
    <property type="entry name" value="Periplasmic binding protein-like II"/>
    <property type="match status" value="2"/>
</dbReference>
<evidence type="ECO:0000313" key="7">
    <source>
        <dbReference type="Proteomes" id="UP000572635"/>
    </source>
</evidence>